<dbReference type="PROSITE" id="PS51831">
    <property type="entry name" value="HD"/>
    <property type="match status" value="1"/>
</dbReference>
<feature type="compositionally biased region" description="Polar residues" evidence="2">
    <location>
        <begin position="1"/>
        <end position="10"/>
    </location>
</feature>
<dbReference type="SUPFAM" id="SSF52172">
    <property type="entry name" value="CheY-like"/>
    <property type="match status" value="1"/>
</dbReference>
<dbReference type="eggNOG" id="COG3437">
    <property type="taxonomic scope" value="Bacteria"/>
</dbReference>
<dbReference type="RefSeq" id="WP_011700533.1">
    <property type="nucleotide sequence ID" value="NC_008554.1"/>
</dbReference>
<evidence type="ECO:0000313" key="6">
    <source>
        <dbReference type="EMBL" id="ABK19408.1"/>
    </source>
</evidence>
<dbReference type="EMBL" id="CP000478">
    <property type="protein sequence ID" value="ABK19408.1"/>
    <property type="molecule type" value="Genomic_DNA"/>
</dbReference>
<keyword evidence="7" id="KW-1185">Reference proteome</keyword>
<feature type="domain" description="Response regulatory" evidence="3">
    <location>
        <begin position="70"/>
        <end position="184"/>
    </location>
</feature>
<dbReference type="InterPro" id="IPR011006">
    <property type="entry name" value="CheY-like_superfamily"/>
</dbReference>
<feature type="domain" description="HD-GYP" evidence="5">
    <location>
        <begin position="193"/>
        <end position="384"/>
    </location>
</feature>
<dbReference type="SUPFAM" id="SSF109604">
    <property type="entry name" value="HD-domain/PDEase-like"/>
    <property type="match status" value="1"/>
</dbReference>
<dbReference type="AlphaFoldDB" id="A0LPQ6"/>
<dbReference type="PROSITE" id="PS51832">
    <property type="entry name" value="HD_GYP"/>
    <property type="match status" value="1"/>
</dbReference>
<dbReference type="Gene3D" id="3.40.50.2300">
    <property type="match status" value="1"/>
</dbReference>
<dbReference type="SMART" id="SM00471">
    <property type="entry name" value="HDc"/>
    <property type="match status" value="1"/>
</dbReference>
<name>A0LPQ6_SYNFM</name>
<evidence type="ECO:0000259" key="5">
    <source>
        <dbReference type="PROSITE" id="PS51832"/>
    </source>
</evidence>
<feature type="modified residue" description="4-aspartylphosphate" evidence="1">
    <location>
        <position position="119"/>
    </location>
</feature>
<dbReference type="NCBIfam" id="TIGR00277">
    <property type="entry name" value="HDIG"/>
    <property type="match status" value="1"/>
</dbReference>
<dbReference type="InterPro" id="IPR001789">
    <property type="entry name" value="Sig_transdc_resp-reg_receiver"/>
</dbReference>
<evidence type="ECO:0000259" key="3">
    <source>
        <dbReference type="PROSITE" id="PS50110"/>
    </source>
</evidence>
<organism evidence="6 7">
    <name type="scientific">Syntrophobacter fumaroxidans (strain DSM 10017 / MPOB)</name>
    <dbReference type="NCBI Taxonomy" id="335543"/>
    <lineage>
        <taxon>Bacteria</taxon>
        <taxon>Pseudomonadati</taxon>
        <taxon>Thermodesulfobacteriota</taxon>
        <taxon>Syntrophobacteria</taxon>
        <taxon>Syntrophobacterales</taxon>
        <taxon>Syntrophobacteraceae</taxon>
        <taxon>Syntrophobacter</taxon>
    </lineage>
</organism>
<dbReference type="InterPro" id="IPR006674">
    <property type="entry name" value="HD_domain"/>
</dbReference>
<dbReference type="OrthoDB" id="9769359at2"/>
<gene>
    <name evidence="6" type="ordered locus">Sfum_3738</name>
</gene>
<dbReference type="GO" id="GO:0000160">
    <property type="term" value="P:phosphorelay signal transduction system"/>
    <property type="evidence" value="ECO:0007669"/>
    <property type="project" value="InterPro"/>
</dbReference>
<dbReference type="PROSITE" id="PS50110">
    <property type="entry name" value="RESPONSE_REGULATORY"/>
    <property type="match status" value="1"/>
</dbReference>
<dbReference type="PANTHER" id="PTHR45228:SF4">
    <property type="entry name" value="LIPOPROTEIN"/>
    <property type="match status" value="1"/>
</dbReference>
<dbReference type="InterPro" id="IPR037522">
    <property type="entry name" value="HD_GYP_dom"/>
</dbReference>
<keyword evidence="1" id="KW-0597">Phosphoprotein</keyword>
<dbReference type="KEGG" id="sfu:Sfum_3738"/>
<evidence type="ECO:0000313" key="7">
    <source>
        <dbReference type="Proteomes" id="UP000001784"/>
    </source>
</evidence>
<dbReference type="InterPro" id="IPR003607">
    <property type="entry name" value="HD/PDEase_dom"/>
</dbReference>
<dbReference type="CDD" id="cd00077">
    <property type="entry name" value="HDc"/>
    <property type="match status" value="1"/>
</dbReference>
<feature type="domain" description="HD" evidence="4">
    <location>
        <begin position="215"/>
        <end position="337"/>
    </location>
</feature>
<sequence>MDAFQKSSPFSCEEDPAADSADGNAPLMFSGCESIRAMSEALRRAKTDPGNGGFAKEGLWNRDDARVIRRLLVVDDEDSYRTLIKNMGERFGIACEAAADAGEAMEMLRRNAFDLVLSDIRMRGMDGLTLMRRAQKEFPQLDFVIMTGFVPDYSYSEIIAAGAADFIAKPFQVGELEAKLDRITREKLILRQLRETLMEIVEVLTSALEIRDPYTAGHQRRVARLAQAIAAEMGLTEPTLTAVRMAGLVHDIGKISVPSQILSKPTQLHLAEIRLIREHSEVGYEILKKAHFPWPIARIVHQHHERLDGSGYPRQLTGDEILLEAKILAVADVVEAMSSHRPYRAAIGLATALEEIGRQQGRLYDQRAVQACLRIFCEKEFRFD</sequence>
<proteinExistence type="predicted"/>
<dbReference type="PANTHER" id="PTHR45228">
    <property type="entry name" value="CYCLIC DI-GMP PHOSPHODIESTERASE TM_0186-RELATED"/>
    <property type="match status" value="1"/>
</dbReference>
<protein>
    <submittedName>
        <fullName evidence="6">Response regulator receiver modulated metal dependent phosphohydrolase</fullName>
    </submittedName>
</protein>
<dbReference type="InterPro" id="IPR052020">
    <property type="entry name" value="Cyclic_di-GMP/3'3'-cGAMP_PDE"/>
</dbReference>
<reference evidence="6 7" key="1">
    <citation type="submission" date="2006-10" db="EMBL/GenBank/DDBJ databases">
        <title>Complete sequence of Syntrophobacter fumaroxidans MPOB.</title>
        <authorList>
            <consortium name="US DOE Joint Genome Institute"/>
            <person name="Copeland A."/>
            <person name="Lucas S."/>
            <person name="Lapidus A."/>
            <person name="Barry K."/>
            <person name="Detter J.C."/>
            <person name="Glavina del Rio T."/>
            <person name="Hammon N."/>
            <person name="Israni S."/>
            <person name="Pitluck S."/>
            <person name="Goltsman E.G."/>
            <person name="Martinez M."/>
            <person name="Schmutz J."/>
            <person name="Larimer F."/>
            <person name="Land M."/>
            <person name="Hauser L."/>
            <person name="Kyrpides N."/>
            <person name="Kim E."/>
            <person name="Boone D.R."/>
            <person name="Brockman F."/>
            <person name="Culley D."/>
            <person name="Ferry J."/>
            <person name="Gunsalus R."/>
            <person name="McInerney M.J."/>
            <person name="Morrison M."/>
            <person name="Plugge C."/>
            <person name="Rohlin L."/>
            <person name="Scholten J."/>
            <person name="Sieber J."/>
            <person name="Stams A.J.M."/>
            <person name="Worm P."/>
            <person name="Henstra A.M."/>
            <person name="Richardson P."/>
        </authorList>
    </citation>
    <scope>NUCLEOTIDE SEQUENCE [LARGE SCALE GENOMIC DNA]</scope>
    <source>
        <strain evidence="7">DSM 10017 / MPOB</strain>
    </source>
</reference>
<dbReference type="Gene3D" id="1.10.3210.10">
    <property type="entry name" value="Hypothetical protein af1432"/>
    <property type="match status" value="1"/>
</dbReference>
<dbReference type="GO" id="GO:0016787">
    <property type="term" value="F:hydrolase activity"/>
    <property type="evidence" value="ECO:0007669"/>
    <property type="project" value="UniProtKB-KW"/>
</dbReference>
<accession>A0LPQ6</accession>
<dbReference type="InParanoid" id="A0LPQ6"/>
<dbReference type="InterPro" id="IPR006675">
    <property type="entry name" value="HDIG_dom"/>
</dbReference>
<evidence type="ECO:0000256" key="2">
    <source>
        <dbReference type="SAM" id="MobiDB-lite"/>
    </source>
</evidence>
<dbReference type="Proteomes" id="UP000001784">
    <property type="component" value="Chromosome"/>
</dbReference>
<dbReference type="STRING" id="335543.Sfum_3738"/>
<dbReference type="Pfam" id="PF13487">
    <property type="entry name" value="HD_5"/>
    <property type="match status" value="1"/>
</dbReference>
<keyword evidence="6" id="KW-0378">Hydrolase</keyword>
<evidence type="ECO:0000259" key="4">
    <source>
        <dbReference type="PROSITE" id="PS51831"/>
    </source>
</evidence>
<dbReference type="HOGENOM" id="CLU_000445_92_10_7"/>
<dbReference type="SMART" id="SM00448">
    <property type="entry name" value="REC"/>
    <property type="match status" value="1"/>
</dbReference>
<dbReference type="Pfam" id="PF00072">
    <property type="entry name" value="Response_reg"/>
    <property type="match status" value="1"/>
</dbReference>
<evidence type="ECO:0000256" key="1">
    <source>
        <dbReference type="PROSITE-ProRule" id="PRU00169"/>
    </source>
</evidence>
<feature type="region of interest" description="Disordered" evidence="2">
    <location>
        <begin position="1"/>
        <end position="25"/>
    </location>
</feature>